<dbReference type="EMBL" id="GGMR01002709">
    <property type="protein sequence ID" value="MBY15328.1"/>
    <property type="molecule type" value="Transcribed_RNA"/>
</dbReference>
<proteinExistence type="predicted"/>
<organism evidence="2">
    <name type="scientific">Schizaphis graminum</name>
    <name type="common">Green bug aphid</name>
    <dbReference type="NCBI Taxonomy" id="13262"/>
    <lineage>
        <taxon>Eukaryota</taxon>
        <taxon>Metazoa</taxon>
        <taxon>Ecdysozoa</taxon>
        <taxon>Arthropoda</taxon>
        <taxon>Hexapoda</taxon>
        <taxon>Insecta</taxon>
        <taxon>Pterygota</taxon>
        <taxon>Neoptera</taxon>
        <taxon>Paraneoptera</taxon>
        <taxon>Hemiptera</taxon>
        <taxon>Sternorrhyncha</taxon>
        <taxon>Aphidomorpha</taxon>
        <taxon>Aphidoidea</taxon>
        <taxon>Aphididae</taxon>
        <taxon>Aphidini</taxon>
        <taxon>Schizaphis</taxon>
    </lineage>
</organism>
<feature type="region of interest" description="Disordered" evidence="1">
    <location>
        <begin position="142"/>
        <end position="191"/>
    </location>
</feature>
<protein>
    <submittedName>
        <fullName evidence="2">Uncharacterized protein</fullName>
    </submittedName>
</protein>
<sequence>MVRYSDNMETIKHPFLGLFQPPTNSILSKPKSIEPLYTSNLSKRVTFADGIRPGDNLAASPTHDDFGRPLSPPPLKALMRETLKFKRNMYPFKKSKVRTKLKMEKKKVAKVTPSIKATNSSTIEYYISRHRLADLPVEEIPNSFSRSDFSSNNDNDRTEKMTTPPRPTREVTPVPSDTECWNDDDIIKNNR</sequence>
<gene>
    <name evidence="2" type="ORF">g.112965</name>
</gene>
<name>A0A2S2NDZ1_SCHGA</name>
<evidence type="ECO:0000256" key="1">
    <source>
        <dbReference type="SAM" id="MobiDB-lite"/>
    </source>
</evidence>
<accession>A0A2S2NDZ1</accession>
<feature type="compositionally biased region" description="Low complexity" evidence="1">
    <location>
        <begin position="142"/>
        <end position="153"/>
    </location>
</feature>
<reference evidence="2" key="1">
    <citation type="submission" date="2018-04" db="EMBL/GenBank/DDBJ databases">
        <title>Transcriptome of Schizaphis graminum biotype I.</title>
        <authorList>
            <person name="Scully E.D."/>
            <person name="Geib S.M."/>
            <person name="Palmer N.A."/>
            <person name="Koch K."/>
            <person name="Bradshaw J."/>
            <person name="Heng-Moss T."/>
            <person name="Sarath G."/>
        </authorList>
    </citation>
    <scope>NUCLEOTIDE SEQUENCE</scope>
</reference>
<dbReference type="AlphaFoldDB" id="A0A2S2NDZ1"/>
<evidence type="ECO:0000313" key="2">
    <source>
        <dbReference type="EMBL" id="MBY15328.1"/>
    </source>
</evidence>